<feature type="chain" id="PRO_5046916677" description="Sel1 repeat family protein" evidence="1">
    <location>
        <begin position="18"/>
        <end position="242"/>
    </location>
</feature>
<sequence length="242" mass="25843">MRSLVLTSLLLADSALAGPWPREMKGIFLALSTERDAEGSSYAALYGEYGLRPSLTLGMELGRSGADETSAMFWLQRALDRGKGPDRWALSFGAGVVERGGADIPVGQVAVSWGRGLETVPLLDRIAGGGWLSAEIRAKAVAKLKDEAEIERLAADGVGILAYITPETSIKAEATLGWHATSSWTFINQLRLEDREDWGFSASLASSAVRDILGPAKLELGLITPLSGEGELALKIGCWLEL</sequence>
<organism evidence="2 3">
    <name type="scientific">Paracoccus methylovorus</name>
    <dbReference type="NCBI Taxonomy" id="2812658"/>
    <lineage>
        <taxon>Bacteria</taxon>
        <taxon>Pseudomonadati</taxon>
        <taxon>Pseudomonadota</taxon>
        <taxon>Alphaproteobacteria</taxon>
        <taxon>Rhodobacterales</taxon>
        <taxon>Paracoccaceae</taxon>
        <taxon>Paracoccus</taxon>
    </lineage>
</organism>
<name>A0ABX7JIQ2_9RHOB</name>
<protein>
    <recommendedName>
        <fullName evidence="4">Sel1 repeat family protein</fullName>
    </recommendedName>
</protein>
<evidence type="ECO:0000313" key="3">
    <source>
        <dbReference type="Proteomes" id="UP000663629"/>
    </source>
</evidence>
<keyword evidence="3" id="KW-1185">Reference proteome</keyword>
<evidence type="ECO:0000256" key="1">
    <source>
        <dbReference type="SAM" id="SignalP"/>
    </source>
</evidence>
<dbReference type="Proteomes" id="UP000663629">
    <property type="component" value="Chromosome 1"/>
</dbReference>
<evidence type="ECO:0008006" key="4">
    <source>
        <dbReference type="Google" id="ProtNLM"/>
    </source>
</evidence>
<accession>A0ABX7JIQ2</accession>
<feature type="signal peptide" evidence="1">
    <location>
        <begin position="1"/>
        <end position="17"/>
    </location>
</feature>
<keyword evidence="1" id="KW-0732">Signal</keyword>
<dbReference type="EMBL" id="CP070368">
    <property type="protein sequence ID" value="QRZ14122.1"/>
    <property type="molecule type" value="Genomic_DNA"/>
</dbReference>
<reference evidence="2 3" key="1">
    <citation type="submission" date="2021-02" db="EMBL/GenBank/DDBJ databases">
        <title>Paracoccus methylovroum sp.nov., a new methanol and methylamine utilizing methylotrophic denitrifer.</title>
        <authorList>
            <person name="Timsy T."/>
            <person name="Behrendt U."/>
            <person name="Ulrich A."/>
            <person name="Spanner T."/>
            <person name="Foesel B.U."/>
            <person name="Horn M.A."/>
            <person name="Kolb S."/>
        </authorList>
    </citation>
    <scope>NUCLEOTIDE SEQUENCE [LARGE SCALE GENOMIC DNA]</scope>
    <source>
        <strain evidence="2 3">H4-D09</strain>
    </source>
</reference>
<proteinExistence type="predicted"/>
<gene>
    <name evidence="2" type="ORF">JWJ88_02905</name>
</gene>
<evidence type="ECO:0000313" key="2">
    <source>
        <dbReference type="EMBL" id="QRZ14122.1"/>
    </source>
</evidence>